<evidence type="ECO:0000313" key="1">
    <source>
        <dbReference type="EMBL" id="ODM94521.1"/>
    </source>
</evidence>
<sequence>MTLSSVNFRTKTSKWHGLERRNSPLFLDVQNWEHLPYHFGLREESISQRRNAEKCPRGLEQLLQIKEVTIEKIPQSHTSFLYCKESCNNSWHILFSPKEGKKQQLLFHAEKTPNFRLSTSCILKPIEFGIYHPHPLKESKQQLTEKTAILHCSGFPTLFGGTNEMLINYVIQLPEESKSLAIPLGTIYNDKVSSCKSTLIAHHGLPFFQSAYKVCRQSQQHTTRCLKKLHHIVRCIDDKTMARLYKNCCSNEQRDKRKKCSHSQQKNDDR</sequence>
<accession>A0A1D2MNT8</accession>
<keyword evidence="2" id="KW-1185">Reference proteome</keyword>
<organism evidence="1 2">
    <name type="scientific">Orchesella cincta</name>
    <name type="common">Springtail</name>
    <name type="synonym">Podura cincta</name>
    <dbReference type="NCBI Taxonomy" id="48709"/>
    <lineage>
        <taxon>Eukaryota</taxon>
        <taxon>Metazoa</taxon>
        <taxon>Ecdysozoa</taxon>
        <taxon>Arthropoda</taxon>
        <taxon>Hexapoda</taxon>
        <taxon>Collembola</taxon>
        <taxon>Entomobryomorpha</taxon>
        <taxon>Entomobryoidea</taxon>
        <taxon>Orchesellidae</taxon>
        <taxon>Orchesellinae</taxon>
        <taxon>Orchesella</taxon>
    </lineage>
</organism>
<dbReference type="Proteomes" id="UP000094527">
    <property type="component" value="Unassembled WGS sequence"/>
</dbReference>
<proteinExistence type="predicted"/>
<evidence type="ECO:0000313" key="2">
    <source>
        <dbReference type="Proteomes" id="UP000094527"/>
    </source>
</evidence>
<gene>
    <name evidence="1" type="ORF">Ocin01_12160</name>
</gene>
<name>A0A1D2MNT8_ORCCI</name>
<feature type="non-terminal residue" evidence="1">
    <location>
        <position position="270"/>
    </location>
</feature>
<comment type="caution">
    <text evidence="1">The sequence shown here is derived from an EMBL/GenBank/DDBJ whole genome shotgun (WGS) entry which is preliminary data.</text>
</comment>
<dbReference type="EMBL" id="LJIJ01000794">
    <property type="protein sequence ID" value="ODM94521.1"/>
    <property type="molecule type" value="Genomic_DNA"/>
</dbReference>
<reference evidence="1 2" key="1">
    <citation type="journal article" date="2016" name="Genome Biol. Evol.">
        <title>Gene Family Evolution Reflects Adaptation to Soil Environmental Stressors in the Genome of the Collembolan Orchesella cincta.</title>
        <authorList>
            <person name="Faddeeva-Vakhrusheva A."/>
            <person name="Derks M.F."/>
            <person name="Anvar S.Y."/>
            <person name="Agamennone V."/>
            <person name="Suring W."/>
            <person name="Smit S."/>
            <person name="van Straalen N.M."/>
            <person name="Roelofs D."/>
        </authorList>
    </citation>
    <scope>NUCLEOTIDE SEQUENCE [LARGE SCALE GENOMIC DNA]</scope>
    <source>
        <tissue evidence="1">Mixed pool</tissue>
    </source>
</reference>
<dbReference type="AlphaFoldDB" id="A0A1D2MNT8"/>
<protein>
    <submittedName>
        <fullName evidence="1">Uncharacterized protein</fullName>
    </submittedName>
</protein>